<evidence type="ECO:0000256" key="1">
    <source>
        <dbReference type="ARBA" id="ARBA00022737"/>
    </source>
</evidence>
<dbReference type="InterPro" id="IPR019734">
    <property type="entry name" value="TPR_rpt"/>
</dbReference>
<evidence type="ECO:0000256" key="4">
    <source>
        <dbReference type="SAM" id="MobiDB-lite"/>
    </source>
</evidence>
<feature type="repeat" description="TPR" evidence="3">
    <location>
        <begin position="385"/>
        <end position="418"/>
    </location>
</feature>
<dbReference type="Pfam" id="PF13432">
    <property type="entry name" value="TPR_16"/>
    <property type="match status" value="2"/>
</dbReference>
<evidence type="ECO:0000313" key="5">
    <source>
        <dbReference type="EMBL" id="MDJ1182789.1"/>
    </source>
</evidence>
<dbReference type="SUPFAM" id="SSF48452">
    <property type="entry name" value="TPR-like"/>
    <property type="match status" value="1"/>
</dbReference>
<dbReference type="PANTHER" id="PTHR44943">
    <property type="entry name" value="CELLULOSE SYNTHASE OPERON PROTEIN C"/>
    <property type="match status" value="1"/>
</dbReference>
<reference evidence="5 6" key="1">
    <citation type="submission" date="2023-01" db="EMBL/GenBank/DDBJ databases">
        <title>Novel diversity within Roseofilum (Cyanobacteria; Desertifilaceae) from marine benthic mats with descriptions of four novel species.</title>
        <authorList>
            <person name="Wang Y."/>
            <person name="Berthold D.E."/>
            <person name="Hu J."/>
            <person name="Lefler F.W."/>
            <person name="Laughinghouse H.D. IV."/>
        </authorList>
    </citation>
    <scope>NUCLEOTIDE SEQUENCE [LARGE SCALE GENOMIC DNA]</scope>
    <source>
        <strain evidence="5 6">BLCC-M143</strain>
    </source>
</reference>
<dbReference type="InterPro" id="IPR011990">
    <property type="entry name" value="TPR-like_helical_dom_sf"/>
</dbReference>
<feature type="compositionally biased region" description="Pro residues" evidence="4">
    <location>
        <begin position="164"/>
        <end position="173"/>
    </location>
</feature>
<gene>
    <name evidence="5" type="ORF">PMH09_06230</name>
</gene>
<feature type="region of interest" description="Disordered" evidence="4">
    <location>
        <begin position="15"/>
        <end position="38"/>
    </location>
</feature>
<evidence type="ECO:0000256" key="3">
    <source>
        <dbReference type="PROSITE-ProRule" id="PRU00339"/>
    </source>
</evidence>
<feature type="region of interest" description="Disordered" evidence="4">
    <location>
        <begin position="225"/>
        <end position="271"/>
    </location>
</feature>
<keyword evidence="1" id="KW-0677">Repeat</keyword>
<dbReference type="Gene3D" id="1.25.40.10">
    <property type="entry name" value="Tetratricopeptide repeat domain"/>
    <property type="match status" value="1"/>
</dbReference>
<dbReference type="EMBL" id="JAQOSQ010000004">
    <property type="protein sequence ID" value="MDJ1182789.1"/>
    <property type="molecule type" value="Genomic_DNA"/>
</dbReference>
<dbReference type="PANTHER" id="PTHR44943:SF8">
    <property type="entry name" value="TPR REPEAT-CONTAINING PROTEIN MJ0263"/>
    <property type="match status" value="1"/>
</dbReference>
<evidence type="ECO:0000256" key="2">
    <source>
        <dbReference type="ARBA" id="ARBA00022803"/>
    </source>
</evidence>
<dbReference type="PROSITE" id="PS50005">
    <property type="entry name" value="TPR"/>
    <property type="match status" value="4"/>
</dbReference>
<feature type="repeat" description="TPR" evidence="3">
    <location>
        <begin position="453"/>
        <end position="486"/>
    </location>
</feature>
<proteinExistence type="predicted"/>
<dbReference type="PROSITE" id="PS50293">
    <property type="entry name" value="TPR_REGION"/>
    <property type="match status" value="1"/>
</dbReference>
<comment type="caution">
    <text evidence="5">The sequence shown here is derived from an EMBL/GenBank/DDBJ whole genome shotgun (WGS) entry which is preliminary data.</text>
</comment>
<name>A0ABT7BUC3_9CYAN</name>
<feature type="region of interest" description="Disordered" evidence="4">
    <location>
        <begin position="140"/>
        <end position="183"/>
    </location>
</feature>
<feature type="compositionally biased region" description="Low complexity" evidence="4">
    <location>
        <begin position="15"/>
        <end position="30"/>
    </location>
</feature>
<protein>
    <submittedName>
        <fullName evidence="5">Tetratricopeptide repeat protein</fullName>
    </submittedName>
</protein>
<dbReference type="RefSeq" id="WP_283757442.1">
    <property type="nucleotide sequence ID" value="NZ_JAQOSQ010000004.1"/>
</dbReference>
<feature type="repeat" description="TPR" evidence="3">
    <location>
        <begin position="419"/>
        <end position="452"/>
    </location>
</feature>
<dbReference type="InterPro" id="IPR051685">
    <property type="entry name" value="Ycf3/AcsC/BcsC/TPR_MFPF"/>
</dbReference>
<dbReference type="SMART" id="SM00028">
    <property type="entry name" value="TPR"/>
    <property type="match status" value="4"/>
</dbReference>
<accession>A0ABT7BUC3</accession>
<dbReference type="Proteomes" id="UP001232992">
    <property type="component" value="Unassembled WGS sequence"/>
</dbReference>
<feature type="compositionally biased region" description="Low complexity" evidence="4">
    <location>
        <begin position="236"/>
        <end position="271"/>
    </location>
</feature>
<sequence length="538" mass="59429">MRQLWNFFNLEEKGSTNSSARSESSESPGESSEKLPPLSDGDYEFLFRQLMEGVTQGWPAERAALFFDKLGDRGSPELWLDWLQEYRSRLLGTRSTNIAMANQMMKIGEMVRSLPKWQAVGESIYEIGLQLRLRSQPSPGNAMWGEMTPSAKVKSAPQTSAVVSPPPADPEPPVETVESVEDSVVEVPATPVSVESSQSQISAQPFADPVELDAEYLEQVANLQSTQKRQPEVVKAPAETPKPAAEVTATPEEPAPTAIAQPPEAAPEPALELPTKTGTEAIAPAPEPELPAEPPQSVEEYIKQQPVINLAYTANGQQWTETVSLNQLLEKFREIPTLVAQFSQQMGINSQDPEEIVQAIYQQLYDIHQAHQEKAASSGQGTDEASTLFNRAMQQARTGNYAGAIADWDRALRLQPNNYKAWLNRGNALVMLRQPQVAIESYEKALAIEPNIHDAWGNKGVALLNLKRFEEAIAALDRGISLKPDYHEAWDNLGLALRELGRIDEAIAAFDRAIEINPNDPSALKHQVETLKLRREES</sequence>
<evidence type="ECO:0000313" key="6">
    <source>
        <dbReference type="Proteomes" id="UP001232992"/>
    </source>
</evidence>
<keyword evidence="6" id="KW-1185">Reference proteome</keyword>
<feature type="repeat" description="TPR" evidence="3">
    <location>
        <begin position="487"/>
        <end position="520"/>
    </location>
</feature>
<keyword evidence="2 3" id="KW-0802">TPR repeat</keyword>
<organism evidence="5 6">
    <name type="scientific">Roseofilum casamattae BLCC-M143</name>
    <dbReference type="NCBI Taxonomy" id="3022442"/>
    <lineage>
        <taxon>Bacteria</taxon>
        <taxon>Bacillati</taxon>
        <taxon>Cyanobacteriota</taxon>
        <taxon>Cyanophyceae</taxon>
        <taxon>Desertifilales</taxon>
        <taxon>Desertifilaceae</taxon>
        <taxon>Roseofilum</taxon>
        <taxon>Roseofilum casamattae</taxon>
    </lineage>
</organism>